<dbReference type="PANTHER" id="PTHR24185:SF1">
    <property type="entry name" value="CALCIUM-INDEPENDENT PHOSPHOLIPASE A2-GAMMA"/>
    <property type="match status" value="1"/>
</dbReference>
<accession>A0A699HXM8</accession>
<evidence type="ECO:0000313" key="3">
    <source>
        <dbReference type="EMBL" id="GEY90339.1"/>
    </source>
</evidence>
<dbReference type="GO" id="GO:0016020">
    <property type="term" value="C:membrane"/>
    <property type="evidence" value="ECO:0007669"/>
    <property type="project" value="TreeGrafter"/>
</dbReference>
<dbReference type="Gene3D" id="3.40.1090.10">
    <property type="entry name" value="Cytosolic phospholipase A2 catalytic domain"/>
    <property type="match status" value="1"/>
</dbReference>
<dbReference type="GO" id="GO:0006631">
    <property type="term" value="P:fatty acid metabolic process"/>
    <property type="evidence" value="ECO:0007669"/>
    <property type="project" value="TreeGrafter"/>
</dbReference>
<gene>
    <name evidence="3" type="ORF">Tci_462313</name>
</gene>
<keyword evidence="1" id="KW-0378">Hydrolase</keyword>
<keyword evidence="2" id="KW-0443">Lipid metabolism</keyword>
<dbReference type="AlphaFoldDB" id="A0A699HXM8"/>
<dbReference type="EMBL" id="BKCJ010220879">
    <property type="protein sequence ID" value="GEY90339.1"/>
    <property type="molecule type" value="Genomic_DNA"/>
</dbReference>
<dbReference type="PANTHER" id="PTHR24185">
    <property type="entry name" value="CALCIUM-INDEPENDENT PHOSPHOLIPASE A2-GAMMA"/>
    <property type="match status" value="1"/>
</dbReference>
<evidence type="ECO:0000256" key="1">
    <source>
        <dbReference type="ARBA" id="ARBA00022801"/>
    </source>
</evidence>
<name>A0A699HXM8_TANCI</name>
<protein>
    <submittedName>
        <fullName evidence="3">Phospholipase A I-like</fullName>
    </submittedName>
</protein>
<dbReference type="GO" id="GO:0016042">
    <property type="term" value="P:lipid catabolic process"/>
    <property type="evidence" value="ECO:0007669"/>
    <property type="project" value="UniProtKB-KW"/>
</dbReference>
<keyword evidence="2" id="KW-0442">Lipid degradation</keyword>
<reference evidence="3" key="1">
    <citation type="journal article" date="2019" name="Sci. Rep.">
        <title>Draft genome of Tanacetum cinerariifolium, the natural source of mosquito coil.</title>
        <authorList>
            <person name="Yamashiro T."/>
            <person name="Shiraishi A."/>
            <person name="Satake H."/>
            <person name="Nakayama K."/>
        </authorList>
    </citation>
    <scope>NUCLEOTIDE SEQUENCE</scope>
</reference>
<sequence length="92" mass="10576">MDQELQQVLLKLNTNGVLIWEVVWQAIRVSLCSSILYYLDDYSDGVLPWQDGAIVANNPTIFAIREEQIQWRHAKIDTLVSVGCYFVPKKAH</sequence>
<organism evidence="3">
    <name type="scientific">Tanacetum cinerariifolium</name>
    <name type="common">Dalmatian daisy</name>
    <name type="synonym">Chrysanthemum cinerariifolium</name>
    <dbReference type="NCBI Taxonomy" id="118510"/>
    <lineage>
        <taxon>Eukaryota</taxon>
        <taxon>Viridiplantae</taxon>
        <taxon>Streptophyta</taxon>
        <taxon>Embryophyta</taxon>
        <taxon>Tracheophyta</taxon>
        <taxon>Spermatophyta</taxon>
        <taxon>Magnoliopsida</taxon>
        <taxon>eudicotyledons</taxon>
        <taxon>Gunneridae</taxon>
        <taxon>Pentapetalae</taxon>
        <taxon>asterids</taxon>
        <taxon>campanulids</taxon>
        <taxon>Asterales</taxon>
        <taxon>Asteraceae</taxon>
        <taxon>Asteroideae</taxon>
        <taxon>Anthemideae</taxon>
        <taxon>Anthemidinae</taxon>
        <taxon>Tanacetum</taxon>
    </lineage>
</organism>
<dbReference type="GO" id="GO:0004620">
    <property type="term" value="F:phospholipase activity"/>
    <property type="evidence" value="ECO:0007669"/>
    <property type="project" value="TreeGrafter"/>
</dbReference>
<comment type="caution">
    <text evidence="3">The sequence shown here is derived from an EMBL/GenBank/DDBJ whole genome shotgun (WGS) entry which is preliminary data.</text>
</comment>
<proteinExistence type="predicted"/>
<evidence type="ECO:0000256" key="2">
    <source>
        <dbReference type="ARBA" id="ARBA00022963"/>
    </source>
</evidence>